<dbReference type="EMBL" id="HG996469">
    <property type="protein sequence ID" value="CAG1840997.1"/>
    <property type="molecule type" value="Genomic_DNA"/>
</dbReference>
<dbReference type="GO" id="GO:0009695">
    <property type="term" value="P:jasmonic acid biosynthetic process"/>
    <property type="evidence" value="ECO:0007669"/>
    <property type="project" value="InterPro"/>
</dbReference>
<dbReference type="Gene3D" id="2.40.480.10">
    <property type="entry name" value="Allene oxide cyclase-like"/>
    <property type="match status" value="2"/>
</dbReference>
<feature type="compositionally biased region" description="Low complexity" evidence="9">
    <location>
        <begin position="14"/>
        <end position="25"/>
    </location>
</feature>
<keyword evidence="4" id="KW-0150">Chloroplast</keyword>
<dbReference type="InterPro" id="IPR034871">
    <property type="entry name" value="Allene_oxi_cyc_sf"/>
</dbReference>
<feature type="region of interest" description="Disordered" evidence="9">
    <location>
        <begin position="1"/>
        <end position="50"/>
    </location>
</feature>
<gene>
    <name evidence="10" type="ORF">GSMUA_107910.1</name>
</gene>
<evidence type="ECO:0000256" key="9">
    <source>
        <dbReference type="SAM" id="MobiDB-lite"/>
    </source>
</evidence>
<dbReference type="InterPro" id="IPR044859">
    <property type="entry name" value="Allene_oxi_cyc_Dirigent"/>
</dbReference>
<accession>A0A8D7A2C9</accession>
<evidence type="ECO:0000313" key="10">
    <source>
        <dbReference type="EMBL" id="CAG1840997.1"/>
    </source>
</evidence>
<proteinExistence type="inferred from homology"/>
<evidence type="ECO:0000256" key="5">
    <source>
        <dbReference type="ARBA" id="ARBA00022640"/>
    </source>
</evidence>
<comment type="similarity">
    <text evidence="2">Belongs to the allene oxide cyclase family.</text>
</comment>
<evidence type="ECO:0000256" key="8">
    <source>
        <dbReference type="ARBA" id="ARBA00049891"/>
    </source>
</evidence>
<keyword evidence="6" id="KW-0809">Transit peptide</keyword>
<dbReference type="PANTHER" id="PTHR31843:SF11">
    <property type="entry name" value="ALLENE OXIDE CYCLASE 4, CHLOROPLASTIC"/>
    <property type="match status" value="1"/>
</dbReference>
<dbReference type="SUPFAM" id="SSF141493">
    <property type="entry name" value="Allene oxide cyclase-like"/>
    <property type="match status" value="1"/>
</dbReference>
<evidence type="ECO:0000256" key="6">
    <source>
        <dbReference type="ARBA" id="ARBA00022946"/>
    </source>
</evidence>
<evidence type="ECO:0000256" key="7">
    <source>
        <dbReference type="ARBA" id="ARBA00023235"/>
    </source>
</evidence>
<comment type="subcellular location">
    <subcellularLocation>
        <location evidence="1">Plastid</location>
        <location evidence="1">Chloroplast</location>
    </subcellularLocation>
</comment>
<name>A0A8D7A2C9_MUSAM</name>
<feature type="compositionally biased region" description="Polar residues" evidence="9">
    <location>
        <begin position="26"/>
        <end position="37"/>
    </location>
</feature>
<protein>
    <recommendedName>
        <fullName evidence="3">allene-oxide cyclase</fullName>
        <ecNumber evidence="3">5.3.99.6</ecNumber>
    </recommendedName>
</protein>
<evidence type="ECO:0000256" key="1">
    <source>
        <dbReference type="ARBA" id="ARBA00004229"/>
    </source>
</evidence>
<sequence>MASTLGARSLNLPTSSKTTQTATSSLIPLSQSPSCTRGNPPKLASTPARRQLSLPTTRISATLFSAPKPPSDSGPNKVQELCVYEINERDRGSPAYLRLSQKEVNSLGDLVPFSNKASRSSSASSFPCALDLGIDILYSGNLEKRVGITAGICVLIQHVPERGGDRYEAIYSFYFGDYGHVSVQGAYLTYEDSYLAVTGGSGIFEGVYGQVKLQQIVFPFKIFYTFYLKGIPNLPKELLGTPVPPSPTVEPTPAAKAAEPHAAVKNYTN</sequence>
<dbReference type="GO" id="GO:0046423">
    <property type="term" value="F:allene-oxide cyclase activity"/>
    <property type="evidence" value="ECO:0007669"/>
    <property type="project" value="UniProtKB-EC"/>
</dbReference>
<dbReference type="PANTHER" id="PTHR31843">
    <property type="entry name" value="ALLENE OXIDE CYCLASE 4, CHLOROPLASTIC"/>
    <property type="match status" value="1"/>
</dbReference>
<dbReference type="Pfam" id="PF06351">
    <property type="entry name" value="Allene_ox_cyc"/>
    <property type="match status" value="2"/>
</dbReference>
<dbReference type="AlphaFoldDB" id="A0A8D7A2C9"/>
<evidence type="ECO:0000256" key="2">
    <source>
        <dbReference type="ARBA" id="ARBA00007982"/>
    </source>
</evidence>
<comment type="catalytic activity">
    <reaction evidence="8">
        <text>(9Z,13S,15Z)-12,13-epoxyoctadeca-9,11,15-trienoate = (9S,13S,15Z)-12-oxophyto-10,15-dienoate</text>
        <dbReference type="Rhea" id="RHEA:22592"/>
        <dbReference type="ChEBI" id="CHEBI:36438"/>
        <dbReference type="ChEBI" id="CHEBI:57411"/>
        <dbReference type="EC" id="5.3.99.6"/>
    </reaction>
</comment>
<feature type="compositionally biased region" description="Low complexity" evidence="9">
    <location>
        <begin position="251"/>
        <end position="269"/>
    </location>
</feature>
<organism evidence="10">
    <name type="scientific">Musa acuminata subsp. malaccensis</name>
    <name type="common">Wild banana</name>
    <name type="synonym">Musa malaccensis</name>
    <dbReference type="NCBI Taxonomy" id="214687"/>
    <lineage>
        <taxon>Eukaryota</taxon>
        <taxon>Viridiplantae</taxon>
        <taxon>Streptophyta</taxon>
        <taxon>Embryophyta</taxon>
        <taxon>Tracheophyta</taxon>
        <taxon>Spermatophyta</taxon>
        <taxon>Magnoliopsida</taxon>
        <taxon>Liliopsida</taxon>
        <taxon>Zingiberales</taxon>
        <taxon>Musaceae</taxon>
        <taxon>Musa</taxon>
    </lineage>
</organism>
<evidence type="ECO:0000256" key="3">
    <source>
        <dbReference type="ARBA" id="ARBA00012209"/>
    </source>
</evidence>
<dbReference type="EC" id="5.3.99.6" evidence="3"/>
<evidence type="ECO:0000256" key="4">
    <source>
        <dbReference type="ARBA" id="ARBA00022528"/>
    </source>
</evidence>
<feature type="region of interest" description="Disordered" evidence="9">
    <location>
        <begin position="245"/>
        <end position="269"/>
    </location>
</feature>
<dbReference type="GO" id="GO:0009507">
    <property type="term" value="C:chloroplast"/>
    <property type="evidence" value="ECO:0007669"/>
    <property type="project" value="UniProtKB-SubCell"/>
</dbReference>
<dbReference type="InterPro" id="IPR009410">
    <property type="entry name" value="Allene_ox_cyc"/>
</dbReference>
<keyword evidence="7" id="KW-0413">Isomerase</keyword>
<reference evidence="10" key="1">
    <citation type="submission" date="2021-03" db="EMBL/GenBank/DDBJ databases">
        <authorList>
            <consortium name="Genoscope - CEA"/>
            <person name="William W."/>
        </authorList>
    </citation>
    <scope>NUCLEOTIDE SEQUENCE</scope>
    <source>
        <strain evidence="10">Doubled-haploid Pahang</strain>
    </source>
</reference>
<keyword evidence="5" id="KW-0934">Plastid</keyword>